<feature type="transmembrane region" description="Helical" evidence="1">
    <location>
        <begin position="121"/>
        <end position="138"/>
    </location>
</feature>
<keyword evidence="1" id="KW-0472">Membrane</keyword>
<feature type="transmembrane region" description="Helical" evidence="1">
    <location>
        <begin position="12"/>
        <end position="31"/>
    </location>
</feature>
<evidence type="ECO:0000313" key="2">
    <source>
        <dbReference type="EMBL" id="MEZ6854200.1"/>
    </source>
</evidence>
<dbReference type="EMBL" id="JBFSOO010000008">
    <property type="protein sequence ID" value="MEZ6854200.1"/>
    <property type="molecule type" value="Genomic_DNA"/>
</dbReference>
<keyword evidence="1" id="KW-0812">Transmembrane</keyword>
<evidence type="ECO:0000313" key="3">
    <source>
        <dbReference type="Proteomes" id="UP001568358"/>
    </source>
</evidence>
<evidence type="ECO:0000256" key="1">
    <source>
        <dbReference type="SAM" id="Phobius"/>
    </source>
</evidence>
<comment type="caution">
    <text evidence="2">The sequence shown here is derived from an EMBL/GenBank/DDBJ whole genome shotgun (WGS) entry which is preliminary data.</text>
</comment>
<gene>
    <name evidence="2" type="ORF">AB2Z07_11785</name>
</gene>
<reference evidence="2 3" key="1">
    <citation type="submission" date="2024-07" db="EMBL/GenBank/DDBJ databases">
        <title>Active virus-host system and metabolic interactions in a Lokiarchaeon culture.</title>
        <authorList>
            <person name="Ponce Toledo R.I."/>
            <person name="Rodrigues Oliveira T."/>
            <person name="Schleper C."/>
        </authorList>
    </citation>
    <scope>NUCLEOTIDE SEQUENCE [LARGE SCALE GENOMIC DNA]</scope>
    <source>
        <strain evidence="2 3">B35</strain>
    </source>
</reference>
<keyword evidence="1" id="KW-1133">Transmembrane helix</keyword>
<accession>A0ABV4JTY1</accession>
<dbReference type="Proteomes" id="UP001568358">
    <property type="component" value="Unassembled WGS sequence"/>
</dbReference>
<sequence>MEWLAAIGDLAGNFLSGGVLGSVFGFFGKFAELAKLKEQHRHAETMMDKEAKHLSMELSSKAQIAKTEANAQIEVAASHAMAASYDHDARRYLSGKALANNKVAAFFMCFVDFFRGITRPALTLWLSIASYLVYSQTVKILSITTQSTPLTPDQAYQLYWLCINQLLSLAGIAVGWWFSSRPSKITAGQ</sequence>
<keyword evidence="3" id="KW-1185">Reference proteome</keyword>
<protein>
    <submittedName>
        <fullName evidence="2">Uncharacterized protein</fullName>
    </submittedName>
</protein>
<dbReference type="RefSeq" id="WP_371150742.1">
    <property type="nucleotide sequence ID" value="NZ_JBFSOO010000008.1"/>
</dbReference>
<proteinExistence type="predicted"/>
<organism evidence="2 3">
    <name type="scientific">Halodesulfovibrio aestuarii</name>
    <dbReference type="NCBI Taxonomy" id="126333"/>
    <lineage>
        <taxon>Bacteria</taxon>
        <taxon>Pseudomonadati</taxon>
        <taxon>Thermodesulfobacteriota</taxon>
        <taxon>Desulfovibrionia</taxon>
        <taxon>Desulfovibrionales</taxon>
        <taxon>Desulfovibrionaceae</taxon>
        <taxon>Halodesulfovibrio</taxon>
    </lineage>
</organism>
<name>A0ABV4JTY1_9BACT</name>
<feature type="transmembrane region" description="Helical" evidence="1">
    <location>
        <begin position="158"/>
        <end position="178"/>
    </location>
</feature>